<dbReference type="PANTHER" id="PTHR13043">
    <property type="entry name" value="EXOCYST COMPLEX COMPONENT SEC5"/>
    <property type="match status" value="1"/>
</dbReference>
<reference evidence="6" key="1">
    <citation type="submission" date="2015-12" db="EMBL/GenBank/DDBJ databases">
        <title>Update maize B73 reference genome by single molecule sequencing technologies.</title>
        <authorList>
            <consortium name="Maize Genome Sequencing Project"/>
            <person name="Ware D."/>
        </authorList>
    </citation>
    <scope>NUCLEOTIDE SEQUENCE</scope>
    <source>
        <tissue evidence="6">Seedling</tissue>
    </source>
</reference>
<dbReference type="ExpressionAtlas" id="A0A1D6QLY6">
    <property type="expression patterns" value="baseline and differential"/>
</dbReference>
<dbReference type="GO" id="GO:0000145">
    <property type="term" value="C:exocyst"/>
    <property type="evidence" value="ECO:0007669"/>
    <property type="project" value="UniProtKB-UniRule"/>
</dbReference>
<sequence length="452" mass="50055">MAGEPIATVPSGPDSAAEADHLLALAESELSAGRLRAARRHTLRAARLYPISPRAPVVATAANVLLADASSHHAVLLLPEPDDPDASPLSTSELRRHFKSLVKSLRVGLDAATAAAYPFVAAAAEEALGRATEAYEAPTAPAPGTFWTACAGCRLLHEFERNCTAHLFREDHTVAFLMFGAFFTVRICVVVLTKVDLITIYRSESFPLWVTGWSVELMAYAFLVVSPPDMSQCFEDKSVRLITDASLLDTSILQINVHDPEFMDNVLHPHVTQKKFLSKLRQIEEDPEGAGTAHLYSVTLKISGVANRAFEPLFERQAQAEKIRSVQGMLQRFRTLFNLPSAIRGNIRKGEYDLAVREYQKAKSIVFPSHLLTRKLSIPAGVLSPYSKLKRSTDQLRRNADALEILRKTRFPHVHGAGEKKSPETILDHETMRGLWQQMFGLGFSGWFYDTL</sequence>
<proteinExistence type="inferred from homology"/>
<accession>A0A1D6QLY6</accession>
<dbReference type="PaxDb" id="4577-GRMZM2G137145_P01"/>
<dbReference type="InParanoid" id="A0A1D6QLY6"/>
<dbReference type="PANTHER" id="PTHR13043:SF1">
    <property type="entry name" value="EXOCYST COMPLEX COMPONENT 2"/>
    <property type="match status" value="1"/>
</dbReference>
<dbReference type="STRING" id="4577.A0A1D6QLY6"/>
<dbReference type="SMR" id="A0A1D6QLY6"/>
<dbReference type="InterPro" id="IPR029175">
    <property type="entry name" value="EXOC2/Sec5"/>
</dbReference>
<keyword evidence="3 4" id="KW-0268">Exocytosis</keyword>
<dbReference type="GO" id="GO:0006887">
    <property type="term" value="P:exocytosis"/>
    <property type="evidence" value="ECO:0007669"/>
    <property type="project" value="UniProtKB-KW"/>
</dbReference>
<dbReference type="AlphaFoldDB" id="A0A1D6QLY6"/>
<evidence type="ECO:0000256" key="3">
    <source>
        <dbReference type="ARBA" id="ARBA00022483"/>
    </source>
</evidence>
<evidence type="ECO:0000313" key="6">
    <source>
        <dbReference type="EMBL" id="AQK58685.1"/>
    </source>
</evidence>
<gene>
    <name evidence="6" type="ORF">ZEAMMB73_Zm00001d053086</name>
</gene>
<dbReference type="GO" id="GO:0015031">
    <property type="term" value="P:protein transport"/>
    <property type="evidence" value="ECO:0007669"/>
    <property type="project" value="UniProtKB-KW"/>
</dbReference>
<evidence type="ECO:0000256" key="4">
    <source>
        <dbReference type="RuleBase" id="RU365069"/>
    </source>
</evidence>
<evidence type="ECO:0000256" key="2">
    <source>
        <dbReference type="ARBA" id="ARBA00022448"/>
    </source>
</evidence>
<name>A0A1D6QLY6_MAIZE</name>
<dbReference type="eggNOG" id="KOG2347">
    <property type="taxonomic scope" value="Eukaryota"/>
</dbReference>
<organism evidence="6">
    <name type="scientific">Zea mays</name>
    <name type="common">Maize</name>
    <dbReference type="NCBI Taxonomy" id="4577"/>
    <lineage>
        <taxon>Eukaryota</taxon>
        <taxon>Viridiplantae</taxon>
        <taxon>Streptophyta</taxon>
        <taxon>Embryophyta</taxon>
        <taxon>Tracheophyta</taxon>
        <taxon>Spermatophyta</taxon>
        <taxon>Magnoliopsida</taxon>
        <taxon>Liliopsida</taxon>
        <taxon>Poales</taxon>
        <taxon>Poaceae</taxon>
        <taxon>PACMAD clade</taxon>
        <taxon>Panicoideae</taxon>
        <taxon>Andropogonodae</taxon>
        <taxon>Andropogoneae</taxon>
        <taxon>Tripsacinae</taxon>
        <taxon>Zea</taxon>
    </lineage>
</organism>
<keyword evidence="2 4" id="KW-0813">Transport</keyword>
<dbReference type="GO" id="GO:0006893">
    <property type="term" value="P:Golgi to plasma membrane transport"/>
    <property type="evidence" value="ECO:0007669"/>
    <property type="project" value="UniProtKB-UniRule"/>
</dbReference>
<keyword evidence="4" id="KW-0653">Protein transport</keyword>
<dbReference type="EMBL" id="CM000780">
    <property type="protein sequence ID" value="AQK58685.1"/>
    <property type="molecule type" value="Genomic_DNA"/>
</dbReference>
<evidence type="ECO:0000256" key="1">
    <source>
        <dbReference type="ARBA" id="ARBA00010578"/>
    </source>
</evidence>
<comment type="similarity">
    <text evidence="1 4">Belongs to the SEC5 family.</text>
</comment>
<comment type="function">
    <text evidence="4">Component of the exocyst complex involved in the docking of exocytic vesicles with fusion sites on the plasma membrane.</text>
</comment>
<comment type="subunit">
    <text evidence="4">Component of the exocyst complex.</text>
</comment>
<dbReference type="InterPro" id="IPR039481">
    <property type="entry name" value="EXOC2/Sec5_N_dom"/>
</dbReference>
<protein>
    <recommendedName>
        <fullName evidence="4">Exocyst complex component SEC5</fullName>
    </recommendedName>
</protein>
<feature type="domain" description="Exocyst complex component EXOC2/Sec5 N-terminal" evidence="5">
    <location>
        <begin position="289"/>
        <end position="366"/>
    </location>
</feature>
<evidence type="ECO:0000259" key="5">
    <source>
        <dbReference type="Pfam" id="PF15469"/>
    </source>
</evidence>
<dbReference type="Pfam" id="PF15469">
    <property type="entry name" value="Sec5"/>
    <property type="match status" value="1"/>
</dbReference>